<accession>A0AAI8SJA3</accession>
<reference evidence="3 4" key="1">
    <citation type="submission" date="2019-09" db="EMBL/GenBank/DDBJ databases">
        <title>Complete genome sequence of Mycobacterium avium subsp. hominissuis strain JP-H-1.</title>
        <authorList>
            <person name="Kinoshita Y."/>
            <person name="Niwa H."/>
            <person name="Uchida-Fujii E."/>
            <person name="Nukada T."/>
        </authorList>
    </citation>
    <scope>NUCLEOTIDE SEQUENCE [LARGE SCALE GENOMIC DNA]</scope>
    <source>
        <strain evidence="3 4">JP-H-1</strain>
    </source>
</reference>
<proteinExistence type="predicted"/>
<name>A0AAI8SJA3_MYCAV</name>
<evidence type="ECO:0000259" key="2">
    <source>
        <dbReference type="Pfam" id="PF22905"/>
    </source>
</evidence>
<dbReference type="EMBL" id="AP020326">
    <property type="protein sequence ID" value="BBN47348.1"/>
    <property type="molecule type" value="Genomic_DNA"/>
</dbReference>
<gene>
    <name evidence="3" type="ORF">JPH1_18230</name>
</gene>
<sequence>MQLKWLSVAELIAEAGGDPWAINQSLQAGSPSQISSLAEPFHGAGRHTAEADHAFEQARKRFDAAWNHQNGDHPINDSAEVQRLVKSLGAQSEQLPKIGTDLENIAAALAEAQKAGTQRSTLLSMTCNTAIPIMWVGRQPPGTHTAPPRWMRNTVSEGK</sequence>
<evidence type="ECO:0000313" key="3">
    <source>
        <dbReference type="EMBL" id="BBN47348.1"/>
    </source>
</evidence>
<evidence type="ECO:0000313" key="4">
    <source>
        <dbReference type="Proteomes" id="UP000327362"/>
    </source>
</evidence>
<dbReference type="AlphaFoldDB" id="A0AAI8SJA3"/>
<dbReference type="Proteomes" id="UP000327362">
    <property type="component" value="Chromosome"/>
</dbReference>
<dbReference type="Pfam" id="PF22905">
    <property type="entry name" value="Hydro_N_hd"/>
    <property type="match status" value="1"/>
</dbReference>
<protein>
    <recommendedName>
        <fullName evidence="2">Predicted hydrolase N-terminal domain-containing protein</fullName>
    </recommendedName>
</protein>
<organism evidence="3 4">
    <name type="scientific">Mycobacterium avium subsp. hominissuis</name>
    <dbReference type="NCBI Taxonomy" id="439334"/>
    <lineage>
        <taxon>Bacteria</taxon>
        <taxon>Bacillati</taxon>
        <taxon>Actinomycetota</taxon>
        <taxon>Actinomycetes</taxon>
        <taxon>Mycobacteriales</taxon>
        <taxon>Mycobacteriaceae</taxon>
        <taxon>Mycobacterium</taxon>
        <taxon>Mycobacterium avium complex (MAC)</taxon>
    </lineage>
</organism>
<evidence type="ECO:0000256" key="1">
    <source>
        <dbReference type="SAM" id="MobiDB-lite"/>
    </source>
</evidence>
<feature type="region of interest" description="Disordered" evidence="1">
    <location>
        <begin position="138"/>
        <end position="159"/>
    </location>
</feature>
<dbReference type="InterPro" id="IPR054469">
    <property type="entry name" value="Pred_hydrolase_N"/>
</dbReference>
<feature type="domain" description="Predicted hydrolase N-terminal" evidence="2">
    <location>
        <begin position="1"/>
        <end position="119"/>
    </location>
</feature>